<gene>
    <name evidence="2" type="ORF">ElP_49000</name>
</gene>
<organism evidence="2 3">
    <name type="scientific">Tautonia plasticadhaerens</name>
    <dbReference type="NCBI Taxonomy" id="2527974"/>
    <lineage>
        <taxon>Bacteria</taxon>
        <taxon>Pseudomonadati</taxon>
        <taxon>Planctomycetota</taxon>
        <taxon>Planctomycetia</taxon>
        <taxon>Isosphaerales</taxon>
        <taxon>Isosphaeraceae</taxon>
        <taxon>Tautonia</taxon>
    </lineage>
</organism>
<feature type="region of interest" description="Disordered" evidence="1">
    <location>
        <begin position="79"/>
        <end position="139"/>
    </location>
</feature>
<dbReference type="Gene3D" id="2.40.50.140">
    <property type="entry name" value="Nucleic acid-binding proteins"/>
    <property type="match status" value="1"/>
</dbReference>
<evidence type="ECO:0000313" key="2">
    <source>
        <dbReference type="EMBL" id="QDV36969.1"/>
    </source>
</evidence>
<accession>A0A518H7X6</accession>
<dbReference type="OrthoDB" id="9255590at2"/>
<evidence type="ECO:0000256" key="1">
    <source>
        <dbReference type="SAM" id="MobiDB-lite"/>
    </source>
</evidence>
<dbReference type="RefSeq" id="WP_145274085.1">
    <property type="nucleotide sequence ID" value="NZ_CP036426.1"/>
</dbReference>
<evidence type="ECO:0000313" key="3">
    <source>
        <dbReference type="Proteomes" id="UP000317835"/>
    </source>
</evidence>
<dbReference type="InterPro" id="IPR012340">
    <property type="entry name" value="NA-bd_OB-fold"/>
</dbReference>
<dbReference type="EMBL" id="CP036426">
    <property type="protein sequence ID" value="QDV36969.1"/>
    <property type="molecule type" value="Genomic_DNA"/>
</dbReference>
<sequence>MSTLVVEVCEVKAVHPHPNADALEFVTVKGWQVIVQKALALKPGDRVVYFPPDTVMPPELAERLGIAKYLARLPREIDGSRRPGLLGVLPTSSWTTEGSSGSPWSVRRRGTPGRSPRGDGRCRCGRRSLKPDVDVEGED</sequence>
<name>A0A518H7X6_9BACT</name>
<dbReference type="AlphaFoldDB" id="A0A518H7X6"/>
<protein>
    <submittedName>
        <fullName evidence="2">Uncharacterized protein</fullName>
    </submittedName>
</protein>
<keyword evidence="3" id="KW-1185">Reference proteome</keyword>
<dbReference type="Proteomes" id="UP000317835">
    <property type="component" value="Chromosome"/>
</dbReference>
<reference evidence="2 3" key="1">
    <citation type="submission" date="2019-02" db="EMBL/GenBank/DDBJ databases">
        <title>Deep-cultivation of Planctomycetes and their phenomic and genomic characterization uncovers novel biology.</title>
        <authorList>
            <person name="Wiegand S."/>
            <person name="Jogler M."/>
            <person name="Boedeker C."/>
            <person name="Pinto D."/>
            <person name="Vollmers J."/>
            <person name="Rivas-Marin E."/>
            <person name="Kohn T."/>
            <person name="Peeters S.H."/>
            <person name="Heuer A."/>
            <person name="Rast P."/>
            <person name="Oberbeckmann S."/>
            <person name="Bunk B."/>
            <person name="Jeske O."/>
            <person name="Meyerdierks A."/>
            <person name="Storesund J.E."/>
            <person name="Kallscheuer N."/>
            <person name="Luecker S."/>
            <person name="Lage O.M."/>
            <person name="Pohl T."/>
            <person name="Merkel B.J."/>
            <person name="Hornburger P."/>
            <person name="Mueller R.-W."/>
            <person name="Bruemmer F."/>
            <person name="Labrenz M."/>
            <person name="Spormann A.M."/>
            <person name="Op den Camp H."/>
            <person name="Overmann J."/>
            <person name="Amann R."/>
            <person name="Jetten M.S.M."/>
            <person name="Mascher T."/>
            <person name="Medema M.H."/>
            <person name="Devos D.P."/>
            <person name="Kaster A.-K."/>
            <person name="Ovreas L."/>
            <person name="Rohde M."/>
            <person name="Galperin M.Y."/>
            <person name="Jogler C."/>
        </authorList>
    </citation>
    <scope>NUCLEOTIDE SEQUENCE [LARGE SCALE GENOMIC DNA]</scope>
    <source>
        <strain evidence="2 3">ElP</strain>
    </source>
</reference>
<dbReference type="KEGG" id="tpla:ElP_49000"/>
<feature type="compositionally biased region" description="Low complexity" evidence="1">
    <location>
        <begin position="90"/>
        <end position="105"/>
    </location>
</feature>
<proteinExistence type="predicted"/>
<dbReference type="Pfam" id="PF21189">
    <property type="entry name" value="PHA02142"/>
    <property type="match status" value="1"/>
</dbReference>